<dbReference type="Proteomes" id="UP000640509">
    <property type="component" value="Unassembled WGS sequence"/>
</dbReference>
<gene>
    <name evidence="3" type="ORF">GCM10011402_14000</name>
</gene>
<dbReference type="InterPro" id="IPR050557">
    <property type="entry name" value="RTX_toxin/Mannuronan_C5-epim"/>
</dbReference>
<reference evidence="4" key="1">
    <citation type="journal article" date="2019" name="Int. J. Syst. Evol. Microbiol.">
        <title>The Global Catalogue of Microorganisms (GCM) 10K type strain sequencing project: providing services to taxonomists for standard genome sequencing and annotation.</title>
        <authorList>
            <consortium name="The Broad Institute Genomics Platform"/>
            <consortium name="The Broad Institute Genome Sequencing Center for Infectious Disease"/>
            <person name="Wu L."/>
            <person name="Ma J."/>
        </authorList>
    </citation>
    <scope>NUCLEOTIDE SEQUENCE [LARGE SCALE GENOMIC DNA]</scope>
    <source>
        <strain evidence="4">CGMCC 1.15419</strain>
    </source>
</reference>
<dbReference type="Gene3D" id="2.150.10.10">
    <property type="entry name" value="Serralysin-like metalloprotease, C-terminal"/>
    <property type="match status" value="3"/>
</dbReference>
<accession>A0ABQ1VFP4</accession>
<evidence type="ECO:0000256" key="1">
    <source>
        <dbReference type="ARBA" id="ARBA00004613"/>
    </source>
</evidence>
<keyword evidence="4" id="KW-1185">Reference proteome</keyword>
<dbReference type="PROSITE" id="PS00330">
    <property type="entry name" value="HEMOLYSIN_CALCIUM"/>
    <property type="match status" value="3"/>
</dbReference>
<dbReference type="RefSeq" id="WP_188714599.1">
    <property type="nucleotide sequence ID" value="NZ_BMIV01000003.1"/>
</dbReference>
<dbReference type="SUPFAM" id="SSF51120">
    <property type="entry name" value="beta-Roll"/>
    <property type="match status" value="3"/>
</dbReference>
<evidence type="ECO:0000256" key="2">
    <source>
        <dbReference type="ARBA" id="ARBA00022525"/>
    </source>
</evidence>
<comment type="caution">
    <text evidence="3">The sequence shown here is derived from an EMBL/GenBank/DDBJ whole genome shotgun (WGS) entry which is preliminary data.</text>
</comment>
<dbReference type="Pfam" id="PF00353">
    <property type="entry name" value="HemolysinCabind"/>
    <property type="match status" value="4"/>
</dbReference>
<sequence length="382" mass="39091">MAIIYNGTAAADRLTAKSVFPYRDVVQMQGHGGHDELSGGFLNPNRIFGGAGDDTLHGGADTNLLDGGDGNDVLNAWQGDHSILRGGAGNDRITAGWGGAVLDGGTGADSMTGGDGGDIYVVDHRRDVIVEHYRPRYHNDPNPVDQVKTTVDWILGANLEHLVLMGSASINGAGNALSNAIIGNGGNNILKGGGGADTLDGGLGNDILDGGEGVDTARFTTNTAISVNLGTVLAQNTGAGTDIIRHVENVVTGAGNDRILGNAFVNVLVAGSGNDVLSAMAGNDRLSGQAGNDRLQGGAGNDVLTGGDGADQFLFSKGGGTDRIMDFTDRIDRIVIDSGAETFAQVRIADLGADARITFGDVTVILSNVDHALLGVADFIFV</sequence>
<keyword evidence="2" id="KW-0964">Secreted</keyword>
<dbReference type="PANTHER" id="PTHR38340:SF1">
    <property type="entry name" value="S-LAYER PROTEIN"/>
    <property type="match status" value="1"/>
</dbReference>
<evidence type="ECO:0008006" key="5">
    <source>
        <dbReference type="Google" id="ProtNLM"/>
    </source>
</evidence>
<comment type="subcellular location">
    <subcellularLocation>
        <location evidence="1">Secreted</location>
    </subcellularLocation>
</comment>
<dbReference type="InterPro" id="IPR001343">
    <property type="entry name" value="Hemolysn_Ca-bd"/>
</dbReference>
<dbReference type="EMBL" id="BMIV01000003">
    <property type="protein sequence ID" value="GGF63121.1"/>
    <property type="molecule type" value="Genomic_DNA"/>
</dbReference>
<protein>
    <recommendedName>
        <fullName evidence="5">Calcium-binding protein</fullName>
    </recommendedName>
</protein>
<evidence type="ECO:0000313" key="4">
    <source>
        <dbReference type="Proteomes" id="UP000640509"/>
    </source>
</evidence>
<dbReference type="InterPro" id="IPR018511">
    <property type="entry name" value="Hemolysin-typ_Ca-bd_CS"/>
</dbReference>
<dbReference type="PRINTS" id="PR00313">
    <property type="entry name" value="CABNDNGRPT"/>
</dbReference>
<evidence type="ECO:0000313" key="3">
    <source>
        <dbReference type="EMBL" id="GGF63121.1"/>
    </source>
</evidence>
<proteinExistence type="predicted"/>
<organism evidence="3 4">
    <name type="scientific">Paracoccus acridae</name>
    <dbReference type="NCBI Taxonomy" id="1795310"/>
    <lineage>
        <taxon>Bacteria</taxon>
        <taxon>Pseudomonadati</taxon>
        <taxon>Pseudomonadota</taxon>
        <taxon>Alphaproteobacteria</taxon>
        <taxon>Rhodobacterales</taxon>
        <taxon>Paracoccaceae</taxon>
        <taxon>Paracoccus</taxon>
    </lineage>
</organism>
<name>A0ABQ1VFP4_9RHOB</name>
<dbReference type="InterPro" id="IPR011049">
    <property type="entry name" value="Serralysin-like_metalloprot_C"/>
</dbReference>
<dbReference type="PANTHER" id="PTHR38340">
    <property type="entry name" value="S-LAYER PROTEIN"/>
    <property type="match status" value="1"/>
</dbReference>